<dbReference type="InterPro" id="IPR022655">
    <property type="entry name" value="DUF1553"/>
</dbReference>
<keyword evidence="3 4" id="KW-0408">Iron</keyword>
<dbReference type="PROSITE" id="PS51007">
    <property type="entry name" value="CYTC"/>
    <property type="match status" value="1"/>
</dbReference>
<dbReference type="Pfam" id="PF07583">
    <property type="entry name" value="PSCyt2"/>
    <property type="match status" value="1"/>
</dbReference>
<dbReference type="InterPro" id="IPR011444">
    <property type="entry name" value="DUF1549"/>
</dbReference>
<dbReference type="GO" id="GO:0020037">
    <property type="term" value="F:heme binding"/>
    <property type="evidence" value="ECO:0007669"/>
    <property type="project" value="InterPro"/>
</dbReference>
<dbReference type="EMBL" id="DSOK01000342">
    <property type="protein sequence ID" value="HEN16229.1"/>
    <property type="molecule type" value="Genomic_DNA"/>
</dbReference>
<feature type="domain" description="Cytochrome c" evidence="5">
    <location>
        <begin position="7"/>
        <end position="103"/>
    </location>
</feature>
<organism evidence="6">
    <name type="scientific">Schlesneria paludicola</name>
    <dbReference type="NCBI Taxonomy" id="360056"/>
    <lineage>
        <taxon>Bacteria</taxon>
        <taxon>Pseudomonadati</taxon>
        <taxon>Planctomycetota</taxon>
        <taxon>Planctomycetia</taxon>
        <taxon>Planctomycetales</taxon>
        <taxon>Planctomycetaceae</taxon>
        <taxon>Schlesneria</taxon>
    </lineage>
</organism>
<evidence type="ECO:0000256" key="3">
    <source>
        <dbReference type="ARBA" id="ARBA00023004"/>
    </source>
</evidence>
<dbReference type="Pfam" id="PF07635">
    <property type="entry name" value="PSCyt1"/>
    <property type="match status" value="1"/>
</dbReference>
<reference evidence="6" key="1">
    <citation type="journal article" date="2020" name="mSystems">
        <title>Genome- and Community-Level Interaction Insights into Carbon Utilization and Element Cycling Functions of Hydrothermarchaeota in Hydrothermal Sediment.</title>
        <authorList>
            <person name="Zhou Z."/>
            <person name="Liu Y."/>
            <person name="Xu W."/>
            <person name="Pan J."/>
            <person name="Luo Z.H."/>
            <person name="Li M."/>
        </authorList>
    </citation>
    <scope>NUCLEOTIDE SEQUENCE [LARGE SCALE GENOMIC DNA]</scope>
    <source>
        <strain evidence="6">SpSt-339</strain>
    </source>
</reference>
<comment type="caution">
    <text evidence="6">The sequence shown here is derived from an EMBL/GenBank/DDBJ whole genome shotgun (WGS) entry which is preliminary data.</text>
</comment>
<dbReference type="Gene3D" id="2.60.120.260">
    <property type="entry name" value="Galactose-binding domain-like"/>
    <property type="match status" value="1"/>
</dbReference>
<evidence type="ECO:0000256" key="1">
    <source>
        <dbReference type="ARBA" id="ARBA00022617"/>
    </source>
</evidence>
<dbReference type="PANTHER" id="PTHR35889:SF3">
    <property type="entry name" value="F-BOX DOMAIN-CONTAINING PROTEIN"/>
    <property type="match status" value="1"/>
</dbReference>
<dbReference type="SUPFAM" id="SSF49785">
    <property type="entry name" value="Galactose-binding domain-like"/>
    <property type="match status" value="1"/>
</dbReference>
<accession>A0A7C2NYX3</accession>
<evidence type="ECO:0000256" key="4">
    <source>
        <dbReference type="PROSITE-ProRule" id="PRU00433"/>
    </source>
</evidence>
<dbReference type="InterPro" id="IPR036909">
    <property type="entry name" value="Cyt_c-like_dom_sf"/>
</dbReference>
<gene>
    <name evidence="6" type="ORF">ENQ76_12270</name>
</gene>
<keyword evidence="1 4" id="KW-0349">Heme</keyword>
<name>A0A7C2NYX3_9PLAN</name>
<keyword evidence="2 4" id="KW-0479">Metal-binding</keyword>
<dbReference type="AlphaFoldDB" id="A0A7C2NYX3"/>
<dbReference type="GO" id="GO:0046872">
    <property type="term" value="F:metal ion binding"/>
    <property type="evidence" value="ECO:0007669"/>
    <property type="project" value="UniProtKB-KW"/>
</dbReference>
<dbReference type="GO" id="GO:0009055">
    <property type="term" value="F:electron transfer activity"/>
    <property type="evidence" value="ECO:0007669"/>
    <property type="project" value="InterPro"/>
</dbReference>
<dbReference type="InterPro" id="IPR008979">
    <property type="entry name" value="Galactose-bd-like_sf"/>
</dbReference>
<evidence type="ECO:0000313" key="6">
    <source>
        <dbReference type="EMBL" id="HEN16229.1"/>
    </source>
</evidence>
<dbReference type="PANTHER" id="PTHR35889">
    <property type="entry name" value="CYCLOINULO-OLIGOSACCHARIDE FRUCTANOTRANSFERASE-RELATED"/>
    <property type="match status" value="1"/>
</dbReference>
<evidence type="ECO:0000259" key="5">
    <source>
        <dbReference type="PROSITE" id="PS51007"/>
    </source>
</evidence>
<evidence type="ECO:0000256" key="2">
    <source>
        <dbReference type="ARBA" id="ARBA00022723"/>
    </source>
</evidence>
<dbReference type="Pfam" id="PF07587">
    <property type="entry name" value="PSD1"/>
    <property type="match status" value="1"/>
</dbReference>
<sequence length="986" mass="109948">MWLAVLVAAQPEDALFSERVAPVLERRCVSCHNDAEAKGGLSLQSADGLRKGGDSGPALQAGRPEASLLLDYLTGDKPEMPKTGPPLSMAEIAALREWIAAGAVWPAGRVLEERPQADLDWWSLQPLHRPEVPAVSGNWARTPVDRFLLATMAARGLSPSPEADRRTLIRRLSYDLLGLPPTPDDVAAFLADDRPDAYERLVDRLLASPHYGERWARHWLDVVHFGETHGYDKDKPRPHAWPYRDYVIRSLNADKPYGRFVAEQLAGDVVAPDTVDGITALGFIAAGPWDFISHVEVPESKTDGRIARSLDRDDMVVNALNTFCSLTVQCARCHAHKFDPVSQTDYYRLQAVFAALDRTDRPFDADPAVHRRRADLLARQRTLEAERDAVAEQIRELGGPDLARITQELADLDRRGKEGLQKPPEHGYHSAIERTDDVAKWVQIDLGEPRPIDRIVLRPCHDDFNGIGAGFGFPRRWKVELSDDPNFAAGVVTVADRTAEDVPNPGLSPQTSDVAGRTARHVRITATKLAPRKDDYIFALAEVQVWNADGKNVAAGCDVTSLDSIEAPIRWRRANLTDGLYPEAAADLAPQRDRLTREREQLLARRVPAEVRQRQQTALTELAAVEKSLQVLPPPQLVYAGTIHHGQGNFRGTGPDGGRPRTIHVLHRGDVRRLGPEVGPGAPPLVPGYPAAWDISPDQPESQRRLALAEWITHTDNPLTWRSIVNRVWQYHFGRGLVDSPNDFGRMGQSPSHPELLDWLAVELRDGGQSLKALHRLIVTSAAYRQVSADRPEAALIDRDNALLWRMNRRKLDAEAVRDSLLFVAGELNPLLGGPSFQDFVVERPEHSPHYEYQLHDPRDPRSHRRSVYRFLVRSQPQPFMTTLDCADPSMSVDKRNETINPLQALALLNNGLTLVMADRFAERVEAPDRADTARLSRSLSRAFELALSRLPTDDELQTLTDYARQHGLANACRVILNLNEFAFVD</sequence>
<dbReference type="InterPro" id="IPR009056">
    <property type="entry name" value="Cyt_c-like_dom"/>
</dbReference>
<dbReference type="InterPro" id="IPR011429">
    <property type="entry name" value="Cyt_c_Planctomycete-type"/>
</dbReference>
<protein>
    <submittedName>
        <fullName evidence="6">DUF1553 domain-containing protein</fullName>
    </submittedName>
</protein>
<proteinExistence type="predicted"/>
<dbReference type="SUPFAM" id="SSF46626">
    <property type="entry name" value="Cytochrome c"/>
    <property type="match status" value="1"/>
</dbReference>